<proteinExistence type="predicted"/>
<dbReference type="OrthoDB" id="4222103at2"/>
<keyword evidence="1" id="KW-0732">Signal</keyword>
<evidence type="ECO:0000313" key="2">
    <source>
        <dbReference type="EMBL" id="TDP91694.1"/>
    </source>
</evidence>
<evidence type="ECO:0000313" key="3">
    <source>
        <dbReference type="Proteomes" id="UP000295601"/>
    </source>
</evidence>
<keyword evidence="3" id="KW-1185">Reference proteome</keyword>
<reference evidence="2 3" key="1">
    <citation type="submission" date="2019-03" db="EMBL/GenBank/DDBJ databases">
        <title>Genomic analyses of the natural microbiome of Caenorhabditis elegans.</title>
        <authorList>
            <person name="Samuel B."/>
        </authorList>
    </citation>
    <scope>NUCLEOTIDE SEQUENCE [LARGE SCALE GENOMIC DNA]</scope>
    <source>
        <strain evidence="2 3">JUb18</strain>
    </source>
</reference>
<comment type="caution">
    <text evidence="2">The sequence shown here is derived from an EMBL/GenBank/DDBJ whole genome shotgun (WGS) entry which is preliminary data.</text>
</comment>
<dbReference type="Proteomes" id="UP000295601">
    <property type="component" value="Unassembled WGS sequence"/>
</dbReference>
<evidence type="ECO:0008006" key="4">
    <source>
        <dbReference type="Google" id="ProtNLM"/>
    </source>
</evidence>
<feature type="signal peptide" evidence="1">
    <location>
        <begin position="1"/>
        <end position="29"/>
    </location>
</feature>
<dbReference type="EMBL" id="SNYA01000005">
    <property type="protein sequence ID" value="TDP91694.1"/>
    <property type="molecule type" value="Genomic_DNA"/>
</dbReference>
<accession>A0A4R6RXW4</accession>
<dbReference type="AlphaFoldDB" id="A0A4R6RXW4"/>
<organism evidence="2 3">
    <name type="scientific">Leucobacter luti</name>
    <dbReference type="NCBI Taxonomy" id="340320"/>
    <lineage>
        <taxon>Bacteria</taxon>
        <taxon>Bacillati</taxon>
        <taxon>Actinomycetota</taxon>
        <taxon>Actinomycetes</taxon>
        <taxon>Micrococcales</taxon>
        <taxon>Microbacteriaceae</taxon>
        <taxon>Leucobacter</taxon>
    </lineage>
</organism>
<evidence type="ECO:0000256" key="1">
    <source>
        <dbReference type="SAM" id="SignalP"/>
    </source>
</evidence>
<gene>
    <name evidence="2" type="ORF">EDF62_2313</name>
</gene>
<sequence length="151" mass="15362">MNNSHTTLIRSSSVLAAALLVGASLTGCSAIDAFKNSAADAWQVTYEVSVDSSEPTTLTAVSYLDQATRADTRAPVVNDSVTASPGEGGIATWSVESIVIVGDTTSVTATPAEGLTATCRILLDGTREIASETSAAGAPVRCEAVAPPFDQ</sequence>
<feature type="chain" id="PRO_5039121052" description="MmpS family membrane protein" evidence="1">
    <location>
        <begin position="30"/>
        <end position="151"/>
    </location>
</feature>
<protein>
    <recommendedName>
        <fullName evidence="4">MmpS family membrane protein</fullName>
    </recommendedName>
</protein>
<name>A0A4R6RXW4_9MICO</name>
<dbReference type="RefSeq" id="WP_133617096.1">
    <property type="nucleotide sequence ID" value="NZ_SNYA01000005.1"/>
</dbReference>